<evidence type="ECO:0000256" key="2">
    <source>
        <dbReference type="ARBA" id="ARBA00007174"/>
    </source>
</evidence>
<evidence type="ECO:0000256" key="3">
    <source>
        <dbReference type="ARBA" id="ARBA00012499"/>
    </source>
</evidence>
<evidence type="ECO:0000313" key="11">
    <source>
        <dbReference type="EMBL" id="SQD78305.1"/>
    </source>
</evidence>
<name>A0A330LW60_9GAMM</name>
<comment type="similarity">
    <text evidence="2">Belongs to the MsrB Met sulfoxide reductase family.</text>
</comment>
<dbReference type="GO" id="GO:0046872">
    <property type="term" value="F:metal ion binding"/>
    <property type="evidence" value="ECO:0007669"/>
    <property type="project" value="UniProtKB-KW"/>
</dbReference>
<sequence length="149" mass="16586">MNKEIKNTEMKNIGKNSITVTKTDAEWQAELTDEEFHVCRKKGTEHPYTGTLLNNETVGVYHCKCCGSELFTSDSKFNSGCGWPSFDKEIKSGAVVYTEDNSLAMQRIEVTCSNCDSHLGHVFPDGPTETGQRFCINSISMGFSNGQKR</sequence>
<reference evidence="12" key="1">
    <citation type="submission" date="2018-05" db="EMBL/GenBank/DDBJ databases">
        <authorList>
            <person name="Cea G.-C."/>
            <person name="William W."/>
        </authorList>
    </citation>
    <scope>NUCLEOTIDE SEQUENCE [LARGE SCALE GENOMIC DNA]</scope>
    <source>
        <strain evidence="12">DB21MT 5</strain>
    </source>
</reference>
<evidence type="ECO:0000256" key="7">
    <source>
        <dbReference type="ARBA" id="ARBA00023002"/>
    </source>
</evidence>
<keyword evidence="7 11" id="KW-0560">Oxidoreductase</keyword>
<evidence type="ECO:0000256" key="8">
    <source>
        <dbReference type="ARBA" id="ARBA00048488"/>
    </source>
</evidence>
<keyword evidence="5" id="KW-0479">Metal-binding</keyword>
<organism evidence="11 12">
    <name type="scientific">Moritella yayanosii</name>
    <dbReference type="NCBI Taxonomy" id="69539"/>
    <lineage>
        <taxon>Bacteria</taxon>
        <taxon>Pseudomonadati</taxon>
        <taxon>Pseudomonadota</taxon>
        <taxon>Gammaproteobacteria</taxon>
        <taxon>Alteromonadales</taxon>
        <taxon>Moritellaceae</taxon>
        <taxon>Moritella</taxon>
    </lineage>
</organism>
<dbReference type="KEGG" id="mya:MORIYA_1827"/>
<dbReference type="GO" id="GO:0005737">
    <property type="term" value="C:cytoplasm"/>
    <property type="evidence" value="ECO:0007669"/>
    <property type="project" value="TreeGrafter"/>
</dbReference>
<dbReference type="Pfam" id="PF01641">
    <property type="entry name" value="SelR"/>
    <property type="match status" value="1"/>
</dbReference>
<dbReference type="PANTHER" id="PTHR10173:SF52">
    <property type="entry name" value="METHIONINE-R-SULFOXIDE REDUCTASE B1"/>
    <property type="match status" value="1"/>
</dbReference>
<protein>
    <recommendedName>
        <fullName evidence="4">Peptide methionine sulfoxide reductase MsrB</fullName>
        <ecNumber evidence="3">1.8.4.12</ecNumber>
    </recommendedName>
    <alternativeName>
        <fullName evidence="9">Peptide-methionine (R)-S-oxide reductase</fullName>
    </alternativeName>
</protein>
<dbReference type="PANTHER" id="PTHR10173">
    <property type="entry name" value="METHIONINE SULFOXIDE REDUCTASE"/>
    <property type="match status" value="1"/>
</dbReference>
<dbReference type="InterPro" id="IPR011057">
    <property type="entry name" value="Mss4-like_sf"/>
</dbReference>
<keyword evidence="12" id="KW-1185">Reference proteome</keyword>
<dbReference type="InterPro" id="IPR028427">
    <property type="entry name" value="Met_Sox_Rdtase_MsrB"/>
</dbReference>
<comment type="cofactor">
    <cofactor evidence="1">
        <name>Zn(2+)</name>
        <dbReference type="ChEBI" id="CHEBI:29105"/>
    </cofactor>
</comment>
<dbReference type="EC" id="1.8.4.12" evidence="3"/>
<evidence type="ECO:0000256" key="9">
    <source>
        <dbReference type="ARBA" id="ARBA00075819"/>
    </source>
</evidence>
<dbReference type="NCBIfam" id="TIGR00357">
    <property type="entry name" value="peptide-methionine (R)-S-oxide reductase MsrB"/>
    <property type="match status" value="1"/>
</dbReference>
<comment type="catalytic activity">
    <reaction evidence="8">
        <text>L-methionyl-[protein] + [thioredoxin]-disulfide + H2O = L-methionyl-(R)-S-oxide-[protein] + [thioredoxin]-dithiol</text>
        <dbReference type="Rhea" id="RHEA:24164"/>
        <dbReference type="Rhea" id="RHEA-COMP:10698"/>
        <dbReference type="Rhea" id="RHEA-COMP:10700"/>
        <dbReference type="Rhea" id="RHEA-COMP:12313"/>
        <dbReference type="Rhea" id="RHEA-COMP:12314"/>
        <dbReference type="ChEBI" id="CHEBI:15377"/>
        <dbReference type="ChEBI" id="CHEBI:16044"/>
        <dbReference type="ChEBI" id="CHEBI:29950"/>
        <dbReference type="ChEBI" id="CHEBI:45764"/>
        <dbReference type="ChEBI" id="CHEBI:50058"/>
        <dbReference type="EC" id="1.8.4.12"/>
    </reaction>
</comment>
<evidence type="ECO:0000256" key="1">
    <source>
        <dbReference type="ARBA" id="ARBA00001947"/>
    </source>
</evidence>
<evidence type="ECO:0000256" key="4">
    <source>
        <dbReference type="ARBA" id="ARBA00021130"/>
    </source>
</evidence>
<accession>A0A330LW60</accession>
<dbReference type="PROSITE" id="PS51790">
    <property type="entry name" value="MSRB"/>
    <property type="match status" value="1"/>
</dbReference>
<gene>
    <name evidence="11" type="primary">msrB</name>
    <name evidence="11" type="ORF">MORIYA_1827</name>
</gene>
<dbReference type="GO" id="GO:0030091">
    <property type="term" value="P:protein repair"/>
    <property type="evidence" value="ECO:0007669"/>
    <property type="project" value="InterPro"/>
</dbReference>
<dbReference type="SUPFAM" id="SSF51316">
    <property type="entry name" value="Mss4-like"/>
    <property type="match status" value="1"/>
</dbReference>
<feature type="domain" description="MsrB" evidence="10">
    <location>
        <begin position="24"/>
        <end position="146"/>
    </location>
</feature>
<dbReference type="Gene3D" id="2.170.150.20">
    <property type="entry name" value="Peptide methionine sulfoxide reductase"/>
    <property type="match status" value="1"/>
</dbReference>
<dbReference type="GO" id="GO:0006979">
    <property type="term" value="P:response to oxidative stress"/>
    <property type="evidence" value="ECO:0007669"/>
    <property type="project" value="InterPro"/>
</dbReference>
<evidence type="ECO:0000256" key="5">
    <source>
        <dbReference type="ARBA" id="ARBA00022723"/>
    </source>
</evidence>
<dbReference type="EMBL" id="LS483250">
    <property type="protein sequence ID" value="SQD78305.1"/>
    <property type="molecule type" value="Genomic_DNA"/>
</dbReference>
<evidence type="ECO:0000313" key="12">
    <source>
        <dbReference type="Proteomes" id="UP000250163"/>
    </source>
</evidence>
<dbReference type="GO" id="GO:0033743">
    <property type="term" value="F:peptide-methionine (R)-S-oxide reductase activity"/>
    <property type="evidence" value="ECO:0007669"/>
    <property type="project" value="UniProtKB-EC"/>
</dbReference>
<dbReference type="Proteomes" id="UP000250163">
    <property type="component" value="Chromosome MORIYA"/>
</dbReference>
<evidence type="ECO:0000259" key="10">
    <source>
        <dbReference type="PROSITE" id="PS51790"/>
    </source>
</evidence>
<dbReference type="InterPro" id="IPR002579">
    <property type="entry name" value="Met_Sox_Rdtase_MsrB_dom"/>
</dbReference>
<dbReference type="FunFam" id="2.170.150.20:FF:000001">
    <property type="entry name" value="Peptide methionine sulfoxide reductase MsrB"/>
    <property type="match status" value="1"/>
</dbReference>
<keyword evidence="6" id="KW-0862">Zinc</keyword>
<proteinExistence type="inferred from homology"/>
<evidence type="ECO:0000256" key="6">
    <source>
        <dbReference type="ARBA" id="ARBA00022833"/>
    </source>
</evidence>
<dbReference type="AlphaFoldDB" id="A0A330LW60"/>